<keyword evidence="4 6" id="KW-0175">Coiled coil</keyword>
<feature type="compositionally biased region" description="Low complexity" evidence="7">
    <location>
        <begin position="320"/>
        <end position="351"/>
    </location>
</feature>
<feature type="coiled-coil region" evidence="6">
    <location>
        <begin position="68"/>
        <end position="110"/>
    </location>
</feature>
<dbReference type="EMBL" id="VVIM01000003">
    <property type="protein sequence ID" value="KAB0801192.1"/>
    <property type="molecule type" value="Genomic_DNA"/>
</dbReference>
<feature type="compositionally biased region" description="Basic and acidic residues" evidence="7">
    <location>
        <begin position="372"/>
        <end position="381"/>
    </location>
</feature>
<protein>
    <submittedName>
        <fullName evidence="8">Uncharacterized protein</fullName>
    </submittedName>
</protein>
<name>A0A5N4AUZ2_PHOPY</name>
<comment type="similarity">
    <text evidence="2">Belongs to the MAP7 family.</text>
</comment>
<keyword evidence="9" id="KW-1185">Reference proteome</keyword>
<dbReference type="GO" id="GO:0000226">
    <property type="term" value="P:microtubule cytoskeleton organization"/>
    <property type="evidence" value="ECO:0007669"/>
    <property type="project" value="InterPro"/>
</dbReference>
<evidence type="ECO:0000256" key="2">
    <source>
        <dbReference type="ARBA" id="ARBA00007525"/>
    </source>
</evidence>
<keyword evidence="3" id="KW-0963">Cytoplasm</keyword>
<evidence type="ECO:0000256" key="7">
    <source>
        <dbReference type="SAM" id="MobiDB-lite"/>
    </source>
</evidence>
<organism evidence="8 9">
    <name type="scientific">Photinus pyralis</name>
    <name type="common">Common eastern firefly</name>
    <name type="synonym">Lampyris pyralis</name>
    <dbReference type="NCBI Taxonomy" id="7054"/>
    <lineage>
        <taxon>Eukaryota</taxon>
        <taxon>Metazoa</taxon>
        <taxon>Ecdysozoa</taxon>
        <taxon>Arthropoda</taxon>
        <taxon>Hexapoda</taxon>
        <taxon>Insecta</taxon>
        <taxon>Pterygota</taxon>
        <taxon>Neoptera</taxon>
        <taxon>Endopterygota</taxon>
        <taxon>Coleoptera</taxon>
        <taxon>Polyphaga</taxon>
        <taxon>Elateriformia</taxon>
        <taxon>Elateroidea</taxon>
        <taxon>Lampyridae</taxon>
        <taxon>Lampyrinae</taxon>
        <taxon>Photinus</taxon>
    </lineage>
</organism>
<feature type="region of interest" description="Disordered" evidence="7">
    <location>
        <begin position="181"/>
        <end position="238"/>
    </location>
</feature>
<dbReference type="PANTHER" id="PTHR15073">
    <property type="entry name" value="MICROTUBULE-ASSOCIATED PROTEIN"/>
    <property type="match status" value="1"/>
</dbReference>
<dbReference type="InterPro" id="IPR051483">
    <property type="entry name" value="MAP7_domain-containing"/>
</dbReference>
<gene>
    <name evidence="8" type="ORF">PPYR_05546</name>
</gene>
<evidence type="ECO:0000256" key="1">
    <source>
        <dbReference type="ARBA" id="ARBA00004245"/>
    </source>
</evidence>
<accession>A0A5N4AUZ2</accession>
<evidence type="ECO:0000256" key="3">
    <source>
        <dbReference type="ARBA" id="ARBA00022490"/>
    </source>
</evidence>
<evidence type="ECO:0000313" key="8">
    <source>
        <dbReference type="EMBL" id="KAB0801192.1"/>
    </source>
</evidence>
<evidence type="ECO:0000256" key="6">
    <source>
        <dbReference type="SAM" id="Coils"/>
    </source>
</evidence>
<feature type="compositionally biased region" description="Basic and acidic residues" evidence="7">
    <location>
        <begin position="212"/>
        <end position="222"/>
    </location>
</feature>
<evidence type="ECO:0000256" key="4">
    <source>
        <dbReference type="ARBA" id="ARBA00023054"/>
    </source>
</evidence>
<dbReference type="Pfam" id="PF05672">
    <property type="entry name" value="MAP7"/>
    <property type="match status" value="1"/>
</dbReference>
<dbReference type="InterPro" id="IPR008604">
    <property type="entry name" value="MAP7_fam"/>
</dbReference>
<evidence type="ECO:0000313" key="9">
    <source>
        <dbReference type="Proteomes" id="UP000327044"/>
    </source>
</evidence>
<dbReference type="GO" id="GO:0015630">
    <property type="term" value="C:microtubule cytoskeleton"/>
    <property type="evidence" value="ECO:0007669"/>
    <property type="project" value="InterPro"/>
</dbReference>
<dbReference type="AlphaFoldDB" id="A0A5N4AUZ2"/>
<feature type="coiled-coil region" evidence="6">
    <location>
        <begin position="562"/>
        <end position="691"/>
    </location>
</feature>
<comment type="caution">
    <text evidence="8">The sequence shown here is derived from an EMBL/GenBank/DDBJ whole genome shotgun (WGS) entry which is preliminary data.</text>
</comment>
<dbReference type="PANTHER" id="PTHR15073:SF18">
    <property type="entry name" value="ENSCONSIN, ISOFORM F"/>
    <property type="match status" value="1"/>
</dbReference>
<evidence type="ECO:0000256" key="5">
    <source>
        <dbReference type="ARBA" id="ARBA00023212"/>
    </source>
</evidence>
<reference evidence="8 9" key="1">
    <citation type="journal article" date="2018" name="Elife">
        <title>Firefly genomes illuminate parallel origins of bioluminescence in beetles.</title>
        <authorList>
            <person name="Fallon T.R."/>
            <person name="Lower S.E."/>
            <person name="Chang C.H."/>
            <person name="Bessho-Uehara M."/>
            <person name="Martin G.J."/>
            <person name="Bewick A.J."/>
            <person name="Behringer M."/>
            <person name="Debat H.J."/>
            <person name="Wong I."/>
            <person name="Day J.C."/>
            <person name="Suvorov A."/>
            <person name="Silva C.J."/>
            <person name="Stanger-Hall K.F."/>
            <person name="Hall D.W."/>
            <person name="Schmitz R.J."/>
            <person name="Nelson D.R."/>
            <person name="Lewis S.M."/>
            <person name="Shigenobu S."/>
            <person name="Bybee S.M."/>
            <person name="Larracuente A.M."/>
            <person name="Oba Y."/>
            <person name="Weng J.K."/>
        </authorList>
    </citation>
    <scope>NUCLEOTIDE SEQUENCE [LARGE SCALE GENOMIC DNA]</scope>
    <source>
        <strain evidence="8">1611_PpyrPB1</strain>
        <tissue evidence="8">Whole body</tissue>
    </source>
</reference>
<proteinExistence type="inferred from homology"/>
<sequence length="786" mass="89280">MLTVLRPRELTPMEGLDHLFLLPERVLEMDTKNLQKDLAGLDFDARLLHEAPMGNVWLSGSRPSSANRDEKEARIKTFKERQNEERQRKLDEMKHQALAAQRFKEQKENERRQRIDDLRLKEDERRQQVEDRKKAINDAERDRLESILKRNQEREARIEAKRKNERSSMVFAFGSSTPRMLGPADSSGSFWGHRRATSTQNITYSPAPLTRRQSERELDGGSKKRATSAGGLERSGEDMRMSTSMYAVFHWDSDPDSFKSPITSLPAQPISLNTTSSFATTPQHPAGCISGYVGRRRTDLMPTIPAKDSPTTLPRKPFMRSPAPSRPSSSLSQQSTSSVTSSVVMRSRPSTAPRGPRPASIAVTGITTDLKNLADIKKPDNKPPLPKVRKSSLVKSQEKIGKKKSLSSPTEGSPKTLLSPTSTATATITTDVDITNTLINVDRNTTNFVSETISNEDKLILNGQECSIESDNKQTTPQLIQIDQIGPTDVTDQLETKFNEMSICDDEKGDAVKDMIYQIIDKVEENIFGKSEPSAVPDNQLDMFESQSGDIDMTASVNSKPRITTEEEAKAALAERRRLAREEAERQAEMERLRIEEEIRIEYERQQREEELQRQLIEQQRAAEEERLREAIKEAQRREEEEKLRKEEELRLKVLKDEAERKAREEAERQKAELQERLKNEEKEREARRKRVEAIMLRTRGKNNSGVSQTEEKNAENKFEVKVNGSKTDSAENGHKNGKDIETVDNIIPVDTLKNANTVNVTTLSTDDTINSNDAWQRNSQTDLLM</sequence>
<feature type="region of interest" description="Disordered" evidence="7">
    <location>
        <begin position="301"/>
        <end position="422"/>
    </location>
</feature>
<dbReference type="Proteomes" id="UP000327044">
    <property type="component" value="Unassembled WGS sequence"/>
</dbReference>
<dbReference type="InParanoid" id="A0A5N4AUZ2"/>
<keyword evidence="5" id="KW-0206">Cytoskeleton</keyword>
<comment type="subcellular location">
    <subcellularLocation>
        <location evidence="1">Cytoplasm</location>
        <location evidence="1">Cytoskeleton</location>
    </subcellularLocation>
</comment>